<dbReference type="SMART" id="SM00849">
    <property type="entry name" value="Lactamase_B"/>
    <property type="match status" value="1"/>
</dbReference>
<name>A0AB36JPF5_9STRE</name>
<comment type="subcellular location">
    <subcellularLocation>
        <location evidence="1">Cell membrane</location>
        <topology evidence="1">Multi-pass membrane protein</topology>
    </subcellularLocation>
</comment>
<dbReference type="AlphaFoldDB" id="A0AB36JPF5"/>
<keyword evidence="2" id="KW-1003">Cell membrane</keyword>
<feature type="transmembrane region" description="Helical" evidence="6">
    <location>
        <begin position="415"/>
        <end position="440"/>
    </location>
</feature>
<proteinExistence type="predicted"/>
<accession>A0AB36JPF5</accession>
<evidence type="ECO:0000313" key="11">
    <source>
        <dbReference type="Proteomes" id="UP000188946"/>
    </source>
</evidence>
<feature type="transmembrane region" description="Helical" evidence="6">
    <location>
        <begin position="272"/>
        <end position="295"/>
    </location>
</feature>
<dbReference type="InterPro" id="IPR035681">
    <property type="entry name" value="ComA-like_MBL"/>
</dbReference>
<dbReference type="Proteomes" id="UP000188946">
    <property type="component" value="Unassembled WGS sequence"/>
</dbReference>
<dbReference type="InterPro" id="IPR036866">
    <property type="entry name" value="RibonucZ/Hydroxyglut_hydro"/>
</dbReference>
<dbReference type="SUPFAM" id="SSF56281">
    <property type="entry name" value="Metallo-hydrolase/oxidoreductase"/>
    <property type="match status" value="1"/>
</dbReference>
<feature type="transmembrane region" description="Helical" evidence="6">
    <location>
        <begin position="50"/>
        <end position="69"/>
    </location>
</feature>
<dbReference type="RefSeq" id="WP_076995285.1">
    <property type="nucleotide sequence ID" value="NZ_MSPR01000002.1"/>
</dbReference>
<feature type="domain" description="Metallo-beta-lactamase" evidence="7">
    <location>
        <begin position="530"/>
        <end position="735"/>
    </location>
</feature>
<feature type="transmembrane region" description="Helical" evidence="6">
    <location>
        <begin position="12"/>
        <end position="44"/>
    </location>
</feature>
<evidence type="ECO:0000256" key="2">
    <source>
        <dbReference type="ARBA" id="ARBA00022475"/>
    </source>
</evidence>
<evidence type="ECO:0000313" key="8">
    <source>
        <dbReference type="EMBL" id="ONK29449.1"/>
    </source>
</evidence>
<keyword evidence="5 6" id="KW-0472">Membrane</keyword>
<dbReference type="PANTHER" id="PTHR30619:SF1">
    <property type="entry name" value="RECOMBINATION PROTEIN 2"/>
    <property type="match status" value="1"/>
</dbReference>
<dbReference type="GO" id="GO:0030420">
    <property type="term" value="P:establishment of competence for transformation"/>
    <property type="evidence" value="ECO:0007669"/>
    <property type="project" value="InterPro"/>
</dbReference>
<comment type="caution">
    <text evidence="8">The sequence shown here is derived from an EMBL/GenBank/DDBJ whole genome shotgun (WGS) entry which is preliminary data.</text>
</comment>
<protein>
    <submittedName>
        <fullName evidence="8">DNA internalization-related competence protein ComEC/Rec2</fullName>
    </submittedName>
</protein>
<evidence type="ECO:0000256" key="1">
    <source>
        <dbReference type="ARBA" id="ARBA00004651"/>
    </source>
</evidence>
<dbReference type="InterPro" id="IPR052159">
    <property type="entry name" value="Competence_DNA_uptake"/>
</dbReference>
<dbReference type="CDD" id="cd07731">
    <property type="entry name" value="ComA-like_MBL-fold"/>
    <property type="match status" value="1"/>
</dbReference>
<dbReference type="Pfam" id="PF03772">
    <property type="entry name" value="Competence"/>
    <property type="match status" value="1"/>
</dbReference>
<gene>
    <name evidence="9" type="ORF">BVE84_01310</name>
    <name evidence="8" type="ORF">BVE86_00005</name>
</gene>
<dbReference type="EMBL" id="MSPT01000001">
    <property type="protein sequence ID" value="ONK29449.1"/>
    <property type="molecule type" value="Genomic_DNA"/>
</dbReference>
<reference evidence="10 11" key="1">
    <citation type="submission" date="2016-12" db="EMBL/GenBank/DDBJ databases">
        <authorList>
            <person name="Gulvik C.A."/>
        </authorList>
    </citation>
    <scope>NUCLEOTIDE SEQUENCE [LARGE SCALE GENOMIC DNA]</scope>
    <source>
        <strain evidence="9 11">12-5202</strain>
        <strain evidence="8 10">12-5291</strain>
    </source>
</reference>
<dbReference type="NCBIfam" id="TIGR00361">
    <property type="entry name" value="ComEC_Rec2"/>
    <property type="match status" value="1"/>
</dbReference>
<dbReference type="Gene3D" id="3.60.15.10">
    <property type="entry name" value="Ribonuclease Z/Hydroxyacylglutathione hydrolase-like"/>
    <property type="match status" value="1"/>
</dbReference>
<evidence type="ECO:0000256" key="4">
    <source>
        <dbReference type="ARBA" id="ARBA00022989"/>
    </source>
</evidence>
<sequence>MSQWIRHLPLAPIHLAVFLLSFHFVLAYFSVLSVLILLGLFLLLCCHQGMIVVYKSLPLLACFFLLFGLQGVKMAMEEASAPAEVSFLHVKPDTIQVNGDSLSFQATSSGKRYSVFYHLKNQKEQTYFKDLSQLVRLEVEATVSVPEGQRNFNGFDYRNYLRTRGIYRTVKIIQIRQIQPQVSYNPLDWLSLLRRKALVYLKKHFPNPMRHYMAGLLFGDLDKEFEPMSSHYSSLGIIHLFALSGMQVGFFVEKFRCLFLRLGVKKEVIDWLQIPFSFLYAGLTGFSISVNRSLLQKIFANMGITQLDNLACTMIVCFLLTPHFLLTAGGVLSFAYAFLLTVLDVEYLCPMNSKMRLGNEGEGITSIHRDEWMKDPVDFRRALVSYRRVVVESLAVSFGMLPLLIYYFYSFHPLSILLTFLFSLLFDQVLLPGLSLIFLLSPFVILKQVNLFFGWLEAAIQWVVDLGIRPLIFGKPTPICLLILVLLLFFLYDVYRDRKWRLRLIVLLSLLLFMGKHPLENEITMVDVGQGDSIFFRDVRGRTILIDVGGRVSVPPQEDWRQKVGQANAKQTLIPYLHSRGVSKIDYLILTHAHADHMGDLEEVAKEMEVGRVYISEGSATNWKLRERLEKVGLHPYLVKVGDTFPICDGFLRVLYPHQKGDGGNNDSVVLYGELLQTRFLFTGDLEDGELELMKQYPQMSVDVLKAGHHGAKGSSYPAFLDAISPRIALISAGKNNRYQHPHQETLSRFQERQIQVFRTDEQGAIRFRGWKKWTIETVR</sequence>
<evidence type="ECO:0000313" key="10">
    <source>
        <dbReference type="Proteomes" id="UP000188600"/>
    </source>
</evidence>
<dbReference type="InterPro" id="IPR001279">
    <property type="entry name" value="Metallo-B-lactamas"/>
</dbReference>
<keyword evidence="4 6" id="KW-1133">Transmembrane helix</keyword>
<dbReference type="PANTHER" id="PTHR30619">
    <property type="entry name" value="DNA INTERNALIZATION/COMPETENCE PROTEIN COMEC/REC2"/>
    <property type="match status" value="1"/>
</dbReference>
<feature type="transmembrane region" description="Helical" evidence="6">
    <location>
        <begin position="478"/>
        <end position="495"/>
    </location>
</feature>
<dbReference type="EMBL" id="MSPR01000002">
    <property type="protein sequence ID" value="ONK30733.1"/>
    <property type="molecule type" value="Genomic_DNA"/>
</dbReference>
<evidence type="ECO:0000259" key="7">
    <source>
        <dbReference type="SMART" id="SM00849"/>
    </source>
</evidence>
<keyword evidence="11" id="KW-1185">Reference proteome</keyword>
<dbReference type="InterPro" id="IPR004797">
    <property type="entry name" value="Competence_ComEC/Rec2"/>
</dbReference>
<evidence type="ECO:0000256" key="3">
    <source>
        <dbReference type="ARBA" id="ARBA00022692"/>
    </source>
</evidence>
<dbReference type="InterPro" id="IPR004477">
    <property type="entry name" value="ComEC_N"/>
</dbReference>
<keyword evidence="3 6" id="KW-0812">Transmembrane</keyword>
<evidence type="ECO:0000313" key="9">
    <source>
        <dbReference type="EMBL" id="ONK30733.1"/>
    </source>
</evidence>
<evidence type="ECO:0000256" key="5">
    <source>
        <dbReference type="ARBA" id="ARBA00023136"/>
    </source>
</evidence>
<dbReference type="GO" id="GO:0005886">
    <property type="term" value="C:plasma membrane"/>
    <property type="evidence" value="ECO:0007669"/>
    <property type="project" value="UniProtKB-SubCell"/>
</dbReference>
<organism evidence="8 10">
    <name type="scientific">Streptococcus azizii</name>
    <dbReference type="NCBI Taxonomy" id="1579424"/>
    <lineage>
        <taxon>Bacteria</taxon>
        <taxon>Bacillati</taxon>
        <taxon>Bacillota</taxon>
        <taxon>Bacilli</taxon>
        <taxon>Lactobacillales</taxon>
        <taxon>Streptococcaceae</taxon>
        <taxon>Streptococcus</taxon>
    </lineage>
</organism>
<feature type="transmembrane region" description="Helical" evidence="6">
    <location>
        <begin position="232"/>
        <end position="252"/>
    </location>
</feature>
<evidence type="ECO:0000256" key="6">
    <source>
        <dbReference type="SAM" id="Phobius"/>
    </source>
</evidence>
<dbReference type="Pfam" id="PF00753">
    <property type="entry name" value="Lactamase_B"/>
    <property type="match status" value="1"/>
</dbReference>
<dbReference type="Proteomes" id="UP000188600">
    <property type="component" value="Unassembled WGS sequence"/>
</dbReference>
<dbReference type="NCBIfam" id="TIGR00360">
    <property type="entry name" value="ComEC_N-term"/>
    <property type="match status" value="1"/>
</dbReference>